<comment type="caution">
    <text evidence="9">The sequence shown here is derived from an EMBL/GenBank/DDBJ whole genome shotgun (WGS) entry which is preliminary data.</text>
</comment>
<comment type="similarity">
    <text evidence="4">Belongs to the FAST kinase family.</text>
</comment>
<protein>
    <recommendedName>
        <fullName evidence="5">FAST kinase domain-containing protein 4</fullName>
    </recommendedName>
    <alternativeName>
        <fullName evidence="7">Protein TBRG4</fullName>
    </alternativeName>
    <alternativeName>
        <fullName evidence="6">Transforming growth factor beta regulator 4</fullName>
    </alternativeName>
</protein>
<dbReference type="PANTHER" id="PTHR21228:SF59">
    <property type="entry name" value="FAST KINASE DOMAIN-CONTAINING PROTEIN 4"/>
    <property type="match status" value="1"/>
</dbReference>
<dbReference type="PROSITE" id="PS51286">
    <property type="entry name" value="RAP"/>
    <property type="match status" value="1"/>
</dbReference>
<dbReference type="InterPro" id="IPR010622">
    <property type="entry name" value="FAST_Leu-rich"/>
</dbReference>
<evidence type="ECO:0000256" key="3">
    <source>
        <dbReference type="ARBA" id="ARBA00023128"/>
    </source>
</evidence>
<reference evidence="9" key="1">
    <citation type="journal article" date="2022" name="bioRxiv">
        <title>Sequencing and chromosome-scale assembly of the giantPleurodeles waltlgenome.</title>
        <authorList>
            <person name="Brown T."/>
            <person name="Elewa A."/>
            <person name="Iarovenko S."/>
            <person name="Subramanian E."/>
            <person name="Araus A.J."/>
            <person name="Petzold A."/>
            <person name="Susuki M."/>
            <person name="Suzuki K.-i.T."/>
            <person name="Hayashi T."/>
            <person name="Toyoda A."/>
            <person name="Oliveira C."/>
            <person name="Osipova E."/>
            <person name="Leigh N.D."/>
            <person name="Simon A."/>
            <person name="Yun M.H."/>
        </authorList>
    </citation>
    <scope>NUCLEOTIDE SEQUENCE</scope>
    <source>
        <strain evidence="9">20211129_DDA</strain>
        <tissue evidence="9">Liver</tissue>
    </source>
</reference>
<feature type="domain" description="RAP" evidence="8">
    <location>
        <begin position="466"/>
        <end position="524"/>
    </location>
</feature>
<organism evidence="9 10">
    <name type="scientific">Pleurodeles waltl</name>
    <name type="common">Iberian ribbed newt</name>
    <dbReference type="NCBI Taxonomy" id="8319"/>
    <lineage>
        <taxon>Eukaryota</taxon>
        <taxon>Metazoa</taxon>
        <taxon>Chordata</taxon>
        <taxon>Craniata</taxon>
        <taxon>Vertebrata</taxon>
        <taxon>Euteleostomi</taxon>
        <taxon>Amphibia</taxon>
        <taxon>Batrachia</taxon>
        <taxon>Caudata</taxon>
        <taxon>Salamandroidea</taxon>
        <taxon>Salamandridae</taxon>
        <taxon>Pleurodelinae</taxon>
        <taxon>Pleurodeles</taxon>
    </lineage>
</organism>
<dbReference type="Pfam" id="PF08368">
    <property type="entry name" value="FAST_2"/>
    <property type="match status" value="1"/>
</dbReference>
<accession>A0AAV7M7Z1</accession>
<dbReference type="CDD" id="cd23739">
    <property type="entry name" value="TBRG4-like_N"/>
    <property type="match status" value="1"/>
</dbReference>
<dbReference type="InterPro" id="IPR050870">
    <property type="entry name" value="FAST_kinase"/>
</dbReference>
<dbReference type="InterPro" id="IPR013584">
    <property type="entry name" value="RAP"/>
</dbReference>
<dbReference type="InterPro" id="IPR013579">
    <property type="entry name" value="FAST_2"/>
</dbReference>
<dbReference type="Pfam" id="PF08373">
    <property type="entry name" value="RAP"/>
    <property type="match status" value="1"/>
</dbReference>
<dbReference type="EMBL" id="JANPWB010000014">
    <property type="protein sequence ID" value="KAJ1098905.1"/>
    <property type="molecule type" value="Genomic_DNA"/>
</dbReference>
<dbReference type="SMART" id="SM00952">
    <property type="entry name" value="RAP"/>
    <property type="match status" value="1"/>
</dbReference>
<sequence length="536" mass="60718">MTGNQAALILIAISRNATETKVEAGSILQDDRCQHLLQIIEKQISHVWNGNLVNLLKSLYLLGLDDGKLLRSVENEVRWRLRRLSFKQLVGLADFCVPFAHTPEQKSLVSDLVKHLELRWTEIDDPKSVVILMTKVGYISHSLMEKLEDKALEYAEHFTPEETRKVLLALAAQKRRSVSLLRALSYHLVQRHFGLSTGVLLDVAFAFGKLNFHQAQLLQKMASDMLPKVSEMTPSEVTRCVKSMAYLKWLSLPLFEAFTEFILDNAEKFTALQICNLVLAFGRLNYQPSKGDQFFDMVHERLPAEMDALDPQFQVDLVWSLCVLQQAKDLYLQRVLRPDFYMQILGDQSAKTRNYRLKVVCINSSARFDGSDYQGPYIPSDVLHTEVSLHGHRKPTPLQTGLVEALKAIAGESCFRHGVITVHGWQIDGEVVLDTENNPLPLNELVAPHLPKSPGANPLPTGAKRLAFLCWDFSSFSGKSKDLLGRYAVCRRHLQAAGFLIVDVPYYEWFDLKSEWQKVAYLKDKMGKAVAEDLAK</sequence>
<gene>
    <name evidence="9" type="ORF">NDU88_004012</name>
</gene>
<evidence type="ECO:0000313" key="10">
    <source>
        <dbReference type="Proteomes" id="UP001066276"/>
    </source>
</evidence>
<evidence type="ECO:0000256" key="7">
    <source>
        <dbReference type="ARBA" id="ARBA00043220"/>
    </source>
</evidence>
<evidence type="ECO:0000256" key="1">
    <source>
        <dbReference type="ARBA" id="ARBA00004305"/>
    </source>
</evidence>
<name>A0AAV7M7Z1_PLEWA</name>
<proteinExistence type="inferred from homology"/>
<dbReference type="GO" id="GO:0044528">
    <property type="term" value="P:regulation of mitochondrial mRNA stability"/>
    <property type="evidence" value="ECO:0007669"/>
    <property type="project" value="InterPro"/>
</dbReference>
<dbReference type="GO" id="GO:0003723">
    <property type="term" value="F:RNA binding"/>
    <property type="evidence" value="ECO:0007669"/>
    <property type="project" value="TreeGrafter"/>
</dbReference>
<dbReference type="GO" id="GO:0035770">
    <property type="term" value="C:ribonucleoprotein granule"/>
    <property type="evidence" value="ECO:0007669"/>
    <property type="project" value="TreeGrafter"/>
</dbReference>
<keyword evidence="2" id="KW-0809">Transit peptide</keyword>
<dbReference type="GO" id="GO:0000963">
    <property type="term" value="P:mitochondrial RNA processing"/>
    <property type="evidence" value="ECO:0007669"/>
    <property type="project" value="TreeGrafter"/>
</dbReference>
<comment type="subcellular location">
    <subcellularLocation>
        <location evidence="1">Mitochondrion matrix</location>
    </subcellularLocation>
</comment>
<evidence type="ECO:0000256" key="5">
    <source>
        <dbReference type="ARBA" id="ARBA00040471"/>
    </source>
</evidence>
<keyword evidence="10" id="KW-1185">Reference proteome</keyword>
<dbReference type="Pfam" id="PF06743">
    <property type="entry name" value="FAST_1"/>
    <property type="match status" value="1"/>
</dbReference>
<evidence type="ECO:0000259" key="8">
    <source>
        <dbReference type="PROSITE" id="PS51286"/>
    </source>
</evidence>
<keyword evidence="3" id="KW-0496">Mitochondrion</keyword>
<dbReference type="GO" id="GO:0005759">
    <property type="term" value="C:mitochondrial matrix"/>
    <property type="evidence" value="ECO:0007669"/>
    <property type="project" value="UniProtKB-SubCell"/>
</dbReference>
<dbReference type="Proteomes" id="UP001066276">
    <property type="component" value="Chromosome 10"/>
</dbReference>
<evidence type="ECO:0000313" key="9">
    <source>
        <dbReference type="EMBL" id="KAJ1098905.1"/>
    </source>
</evidence>
<evidence type="ECO:0000256" key="4">
    <source>
        <dbReference type="ARBA" id="ARBA00038281"/>
    </source>
</evidence>
<dbReference type="AlphaFoldDB" id="A0AAV7M7Z1"/>
<dbReference type="PANTHER" id="PTHR21228">
    <property type="entry name" value="FAST LEU-RICH DOMAIN-CONTAINING"/>
    <property type="match status" value="1"/>
</dbReference>
<evidence type="ECO:0000256" key="6">
    <source>
        <dbReference type="ARBA" id="ARBA00042265"/>
    </source>
</evidence>
<evidence type="ECO:0000256" key="2">
    <source>
        <dbReference type="ARBA" id="ARBA00022946"/>
    </source>
</evidence>